<reference evidence="3 4" key="1">
    <citation type="submission" date="2019-02" db="EMBL/GenBank/DDBJ databases">
        <title>Genome sequencing of the rare red list fungi Bondarzewia mesenterica.</title>
        <authorList>
            <person name="Buettner E."/>
            <person name="Kellner H."/>
        </authorList>
    </citation>
    <scope>NUCLEOTIDE SEQUENCE [LARGE SCALE GENOMIC DNA]</scope>
    <source>
        <strain evidence="3 4">DSM 108281</strain>
    </source>
</reference>
<dbReference type="GO" id="GO:0046983">
    <property type="term" value="F:protein dimerization activity"/>
    <property type="evidence" value="ECO:0007669"/>
    <property type="project" value="InterPro"/>
</dbReference>
<evidence type="ECO:0000259" key="2">
    <source>
        <dbReference type="Pfam" id="PF00010"/>
    </source>
</evidence>
<dbReference type="Pfam" id="PF00010">
    <property type="entry name" value="HLH"/>
    <property type="match status" value="1"/>
</dbReference>
<organism evidence="3 4">
    <name type="scientific">Bondarzewia mesenterica</name>
    <dbReference type="NCBI Taxonomy" id="1095465"/>
    <lineage>
        <taxon>Eukaryota</taxon>
        <taxon>Fungi</taxon>
        <taxon>Dikarya</taxon>
        <taxon>Basidiomycota</taxon>
        <taxon>Agaricomycotina</taxon>
        <taxon>Agaricomycetes</taxon>
        <taxon>Russulales</taxon>
        <taxon>Bondarzewiaceae</taxon>
        <taxon>Bondarzewia</taxon>
    </lineage>
</organism>
<dbReference type="AlphaFoldDB" id="A0A4S4LCY2"/>
<sequence length="230" mass="26851">MDCSIKNIIPYARTYNPPHYVNHSRMIESERLPSILTMAIPNRCPPAAKMLGGADEELEAPAAAYLKHCGRRLFTLLHATCESIWRQNYWRIEKARRMKINDMLATLCELIQAGIRQGDVAEDDDNDKDEYLEEKKKQREKKQDEKEKEFKLEVLEKTIVYVKELKEKVRLLEETPCRKHIEEDKDKDESVQDIEINLSSHSLTGRGEDHQYKKGVKPLRGSKYMVVEMC</sequence>
<comment type="caution">
    <text evidence="3">The sequence shown here is derived from an EMBL/GenBank/DDBJ whole genome shotgun (WGS) entry which is preliminary data.</text>
</comment>
<dbReference type="SUPFAM" id="SSF47459">
    <property type="entry name" value="HLH, helix-loop-helix DNA-binding domain"/>
    <property type="match status" value="1"/>
</dbReference>
<keyword evidence="1" id="KW-0175">Coiled coil</keyword>
<evidence type="ECO:0000313" key="3">
    <source>
        <dbReference type="EMBL" id="THH09457.1"/>
    </source>
</evidence>
<feature type="domain" description="BHLH" evidence="2">
    <location>
        <begin position="92"/>
        <end position="166"/>
    </location>
</feature>
<evidence type="ECO:0000313" key="4">
    <source>
        <dbReference type="Proteomes" id="UP000310158"/>
    </source>
</evidence>
<dbReference type="EMBL" id="SGPL01000629">
    <property type="protein sequence ID" value="THH09457.1"/>
    <property type="molecule type" value="Genomic_DNA"/>
</dbReference>
<name>A0A4S4LCY2_9AGAM</name>
<dbReference type="Gene3D" id="4.10.280.10">
    <property type="entry name" value="Helix-loop-helix DNA-binding domain"/>
    <property type="match status" value="1"/>
</dbReference>
<gene>
    <name evidence="3" type="ORF">EW146_g8680</name>
</gene>
<dbReference type="InterPro" id="IPR036638">
    <property type="entry name" value="HLH_DNA-bd_sf"/>
</dbReference>
<evidence type="ECO:0000256" key="1">
    <source>
        <dbReference type="SAM" id="Coils"/>
    </source>
</evidence>
<accession>A0A4S4LCY2</accession>
<keyword evidence="4" id="KW-1185">Reference proteome</keyword>
<feature type="coiled-coil region" evidence="1">
    <location>
        <begin position="121"/>
        <end position="152"/>
    </location>
</feature>
<dbReference type="Proteomes" id="UP000310158">
    <property type="component" value="Unassembled WGS sequence"/>
</dbReference>
<proteinExistence type="predicted"/>
<dbReference type="InterPro" id="IPR011598">
    <property type="entry name" value="bHLH_dom"/>
</dbReference>
<protein>
    <recommendedName>
        <fullName evidence="2">BHLH domain-containing protein</fullName>
    </recommendedName>
</protein>
<dbReference type="OrthoDB" id="690068at2759"/>